<dbReference type="PANTHER" id="PTHR47505:SF1">
    <property type="entry name" value="DNA UTILIZATION PROTEIN YHGH"/>
    <property type="match status" value="1"/>
</dbReference>
<organism evidence="1 2">
    <name type="scientific">Mycobacterium shigaense</name>
    <dbReference type="NCBI Taxonomy" id="722731"/>
    <lineage>
        <taxon>Bacteria</taxon>
        <taxon>Bacillati</taxon>
        <taxon>Actinomycetota</taxon>
        <taxon>Actinomycetes</taxon>
        <taxon>Mycobacteriales</taxon>
        <taxon>Mycobacteriaceae</taxon>
        <taxon>Mycobacterium</taxon>
        <taxon>Mycobacterium simiae complex</taxon>
    </lineage>
</organism>
<accession>A0A1Z4EEJ2</accession>
<sequence>MAPDEPHLISPRVDAGVPVFALGRYAGARRQAILAVKEHGRGDLVPPLARALATGVHRLLSWGMVEAPLTIVPAPTRRQAARRRGGDPVTRIATHAVAGHPEIGVAAALRLRALTRDSAGLGSAARQRNIAGRAVLRRRAMPSDPEVLVVDDVVTTGATARESARVLAAAGVRVAGVLALAGA</sequence>
<dbReference type="PANTHER" id="PTHR47505">
    <property type="entry name" value="DNA UTILIZATION PROTEIN YHGH"/>
    <property type="match status" value="1"/>
</dbReference>
<dbReference type="KEGG" id="mshg:MSG_01199"/>
<keyword evidence="2" id="KW-1185">Reference proteome</keyword>
<name>A0A1Z4EEJ2_9MYCO</name>
<gene>
    <name evidence="1" type="ORF">MSG_01199</name>
</gene>
<dbReference type="Proteomes" id="UP000217736">
    <property type="component" value="Chromosome"/>
</dbReference>
<evidence type="ECO:0000313" key="2">
    <source>
        <dbReference type="Proteomes" id="UP000217736"/>
    </source>
</evidence>
<dbReference type="SUPFAM" id="SSF53271">
    <property type="entry name" value="PRTase-like"/>
    <property type="match status" value="1"/>
</dbReference>
<proteinExistence type="predicted"/>
<dbReference type="InterPro" id="IPR029057">
    <property type="entry name" value="PRTase-like"/>
</dbReference>
<dbReference type="EMBL" id="AP018164">
    <property type="protein sequence ID" value="BAX91358.1"/>
    <property type="molecule type" value="Genomic_DNA"/>
</dbReference>
<protein>
    <submittedName>
        <fullName evidence="1">Uncharacterized protein</fullName>
    </submittedName>
</protein>
<dbReference type="AlphaFoldDB" id="A0A1Z4EEJ2"/>
<dbReference type="Gene3D" id="3.40.50.2020">
    <property type="match status" value="1"/>
</dbReference>
<reference evidence="2" key="1">
    <citation type="submission" date="2017-06" db="EMBL/GenBank/DDBJ databases">
        <title>Complete Genome Sequence of Mycobacterium shigaense.</title>
        <authorList>
            <person name="Fukano H."/>
            <person name="Yoshida M."/>
            <person name="Kazumi Y."/>
            <person name="Ogura Y."/>
            <person name="Mitarai S."/>
            <person name="Hayashi T."/>
            <person name="Hoshino Y."/>
        </authorList>
    </citation>
    <scope>NUCLEOTIDE SEQUENCE [LARGE SCALE GENOMIC DNA]</scope>
    <source>
        <strain evidence="2">UN-152</strain>
    </source>
</reference>
<evidence type="ECO:0000313" key="1">
    <source>
        <dbReference type="EMBL" id="BAX91358.1"/>
    </source>
</evidence>
<dbReference type="InterPro" id="IPR051910">
    <property type="entry name" value="ComF/GntX_DNA_util-trans"/>
</dbReference>